<dbReference type="InterPro" id="IPR038720">
    <property type="entry name" value="YprB_RNase_H-like_dom"/>
</dbReference>
<dbReference type="Proteomes" id="UP000811545">
    <property type="component" value="Unassembled WGS sequence"/>
</dbReference>
<reference evidence="2 3" key="1">
    <citation type="journal article" date="2021" name="bioRxiv">
        <title>Unique metabolic strategies in Hadean analogues reveal hints for primordial physiology.</title>
        <authorList>
            <person name="Nobu M.K."/>
            <person name="Nakai R."/>
            <person name="Tamazawa S."/>
            <person name="Mori H."/>
            <person name="Toyoda A."/>
            <person name="Ijiri A."/>
            <person name="Suzuki S."/>
            <person name="Kurokawa K."/>
            <person name="Kamagata Y."/>
            <person name="Tamaki H."/>
        </authorList>
    </citation>
    <scope>NUCLEOTIDE SEQUENCE [LARGE SCALE GENOMIC DNA]</scope>
    <source>
        <strain evidence="2">BS525</strain>
    </source>
</reference>
<accession>A0A9E2BFL7</accession>
<dbReference type="InterPro" id="IPR012337">
    <property type="entry name" value="RNaseH-like_sf"/>
</dbReference>
<dbReference type="GO" id="GO:0003676">
    <property type="term" value="F:nucleic acid binding"/>
    <property type="evidence" value="ECO:0007669"/>
    <property type="project" value="InterPro"/>
</dbReference>
<dbReference type="Gene3D" id="3.30.420.10">
    <property type="entry name" value="Ribonuclease H-like superfamily/Ribonuclease H"/>
    <property type="match status" value="1"/>
</dbReference>
<dbReference type="SUPFAM" id="SSF53098">
    <property type="entry name" value="Ribonuclease H-like"/>
    <property type="match status" value="1"/>
</dbReference>
<gene>
    <name evidence="2" type="ORF">DDT42_00556</name>
</gene>
<proteinExistence type="predicted"/>
<dbReference type="PANTHER" id="PTHR38462:SF1">
    <property type="entry name" value="YPRB RIBONUCLEASE H-LIKE DOMAIN-CONTAINING PROTEIN"/>
    <property type="match status" value="1"/>
</dbReference>
<dbReference type="EMBL" id="QLTW01000018">
    <property type="protein sequence ID" value="MBT9144710.1"/>
    <property type="molecule type" value="Genomic_DNA"/>
</dbReference>
<evidence type="ECO:0000313" key="3">
    <source>
        <dbReference type="Proteomes" id="UP000811545"/>
    </source>
</evidence>
<evidence type="ECO:0000259" key="1">
    <source>
        <dbReference type="Pfam" id="PF13482"/>
    </source>
</evidence>
<dbReference type="Pfam" id="PF13482">
    <property type="entry name" value="RNase_H_2"/>
    <property type="match status" value="1"/>
</dbReference>
<organism evidence="2 3">
    <name type="scientific">Psychracetigena formicireducens</name>
    <dbReference type="NCBI Taxonomy" id="2986056"/>
    <lineage>
        <taxon>Bacteria</taxon>
        <taxon>Bacillati</taxon>
        <taxon>Candidatus Lithacetigenota</taxon>
        <taxon>Candidatus Psychracetigena</taxon>
    </lineage>
</organism>
<comment type="caution">
    <text evidence="2">The sequence shown here is derived from an EMBL/GenBank/DDBJ whole genome shotgun (WGS) entry which is preliminary data.</text>
</comment>
<protein>
    <recommendedName>
        <fullName evidence="1">YprB ribonuclease H-like domain-containing protein</fullName>
    </recommendedName>
</protein>
<dbReference type="PANTHER" id="PTHR38462">
    <property type="entry name" value="EXONUCLEASE-LIKE PROTEIN"/>
    <property type="match status" value="1"/>
</dbReference>
<dbReference type="AlphaFoldDB" id="A0A9E2BFL7"/>
<evidence type="ECO:0000313" key="2">
    <source>
        <dbReference type="EMBL" id="MBT9144710.1"/>
    </source>
</evidence>
<name>A0A9E2BFL7_PSYF1</name>
<sequence>MNLYDDYDQLNRENYNSFPFYGADRIQAYRLLERELKQYQGVSLESALEGKFIENTGGACIKVESVQSLQLPEFNQEGVRKDIASNLTLLYGVGVNEEIKLRIEGFENLYDLCDHPKWSVEAQKLLKLIEKADLNNLFYAINRWYSQNHPLNLTLGKLLKPEEFIYFDIETLGLSYKPVIVIGLAEYKNFQLNTYQYVVTNINEESSVLHCFKEHLEGKSAMVTYNGKNFDVPYVKERFNRYGIKPFQETPNFDLLFFTRKAWRNTMPNCKLGTVEKYQLDIDRKEDIPGALVPDFYYTYYTKGNPGPLRTIVEHNRQDIISMVYILYKLWREWC</sequence>
<dbReference type="InterPro" id="IPR036397">
    <property type="entry name" value="RNaseH_sf"/>
</dbReference>
<feature type="domain" description="YprB ribonuclease H-like" evidence="1">
    <location>
        <begin position="165"/>
        <end position="330"/>
    </location>
</feature>